<dbReference type="InterPro" id="IPR052523">
    <property type="entry name" value="Trichothecene_AcTrans"/>
</dbReference>
<dbReference type="InterPro" id="IPR000182">
    <property type="entry name" value="GNAT_dom"/>
</dbReference>
<sequence>MTVRRAGSEDRAAVVAAFEVANLDEAVTAWVLEDRSENIYLDSSYAQDRVDTALREDEVWVAGVGQEIWAISVWQYLTSLRRLEVEVAKARRWAEAAPNSRPLRRIAEASDVLLRTHPREFPHNYLEVIVTVPEHRGQGAGGAVLADRLAASSAQGVPAYLEASTERSARLYTSRGFVRTGTTHPLPDNGPTLIPMWFRP</sequence>
<dbReference type="Proteomes" id="UP001500603">
    <property type="component" value="Unassembled WGS sequence"/>
</dbReference>
<dbReference type="PANTHER" id="PTHR42791:SF1">
    <property type="entry name" value="N-ACETYLTRANSFERASE DOMAIN-CONTAINING PROTEIN"/>
    <property type="match status" value="1"/>
</dbReference>
<dbReference type="SUPFAM" id="SSF55729">
    <property type="entry name" value="Acyl-CoA N-acyltransferases (Nat)"/>
    <property type="match status" value="1"/>
</dbReference>
<name>A0ABP9KGU4_9NOCA</name>
<gene>
    <name evidence="2" type="ORF">GCM10023318_37860</name>
</gene>
<proteinExistence type="predicted"/>
<feature type="domain" description="N-acetyltransferase" evidence="1">
    <location>
        <begin position="66"/>
        <end position="200"/>
    </location>
</feature>
<evidence type="ECO:0000313" key="2">
    <source>
        <dbReference type="EMBL" id="GAA5058493.1"/>
    </source>
</evidence>
<comment type="caution">
    <text evidence="2">The sequence shown here is derived from an EMBL/GenBank/DDBJ whole genome shotgun (WGS) entry which is preliminary data.</text>
</comment>
<evidence type="ECO:0000313" key="3">
    <source>
        <dbReference type="Proteomes" id="UP001500603"/>
    </source>
</evidence>
<dbReference type="InterPro" id="IPR016181">
    <property type="entry name" value="Acyl_CoA_acyltransferase"/>
</dbReference>
<keyword evidence="3" id="KW-1185">Reference proteome</keyword>
<dbReference type="PANTHER" id="PTHR42791">
    <property type="entry name" value="GNAT FAMILY ACETYLTRANSFERASE"/>
    <property type="match status" value="1"/>
</dbReference>
<accession>A0ABP9KGU4</accession>
<dbReference type="EMBL" id="BAABJM010000003">
    <property type="protein sequence ID" value="GAA5058493.1"/>
    <property type="molecule type" value="Genomic_DNA"/>
</dbReference>
<dbReference type="Gene3D" id="3.40.630.30">
    <property type="match status" value="1"/>
</dbReference>
<organism evidence="2 3">
    <name type="scientific">Nocardia callitridis</name>
    <dbReference type="NCBI Taxonomy" id="648753"/>
    <lineage>
        <taxon>Bacteria</taxon>
        <taxon>Bacillati</taxon>
        <taxon>Actinomycetota</taxon>
        <taxon>Actinomycetes</taxon>
        <taxon>Mycobacteriales</taxon>
        <taxon>Nocardiaceae</taxon>
        <taxon>Nocardia</taxon>
    </lineage>
</organism>
<protein>
    <submittedName>
        <fullName evidence="2">GNAT family N-acetyltransferase</fullName>
    </submittedName>
</protein>
<dbReference type="PROSITE" id="PS51186">
    <property type="entry name" value="GNAT"/>
    <property type="match status" value="1"/>
</dbReference>
<dbReference type="Pfam" id="PF00583">
    <property type="entry name" value="Acetyltransf_1"/>
    <property type="match status" value="1"/>
</dbReference>
<evidence type="ECO:0000259" key="1">
    <source>
        <dbReference type="PROSITE" id="PS51186"/>
    </source>
</evidence>
<reference evidence="3" key="1">
    <citation type="journal article" date="2019" name="Int. J. Syst. Evol. Microbiol.">
        <title>The Global Catalogue of Microorganisms (GCM) 10K type strain sequencing project: providing services to taxonomists for standard genome sequencing and annotation.</title>
        <authorList>
            <consortium name="The Broad Institute Genomics Platform"/>
            <consortium name="The Broad Institute Genome Sequencing Center for Infectious Disease"/>
            <person name="Wu L."/>
            <person name="Ma J."/>
        </authorList>
    </citation>
    <scope>NUCLEOTIDE SEQUENCE [LARGE SCALE GENOMIC DNA]</scope>
    <source>
        <strain evidence="3">JCM 18298</strain>
    </source>
</reference>